<accession>A0AAP9JB40</accession>
<name>A0AAP9JB40_LEULA</name>
<dbReference type="RefSeq" id="WP_029509707.1">
    <property type="nucleotide sequence ID" value="NZ_BJMJ01000006.1"/>
</dbReference>
<dbReference type="GeneID" id="66531820"/>
<dbReference type="KEGG" id="llf:BCR17_06700"/>
<evidence type="ECO:0000313" key="1">
    <source>
        <dbReference type="EMBL" id="QEA44318.1"/>
    </source>
</evidence>
<evidence type="ECO:0000313" key="2">
    <source>
        <dbReference type="Proteomes" id="UP000321298"/>
    </source>
</evidence>
<keyword evidence="2" id="KW-1185">Reference proteome</keyword>
<proteinExistence type="predicted"/>
<dbReference type="GO" id="GO:0016853">
    <property type="term" value="F:isomerase activity"/>
    <property type="evidence" value="ECO:0007669"/>
    <property type="project" value="UniProtKB-KW"/>
</dbReference>
<gene>
    <name evidence="1" type="ORF">FGL83_06385</name>
</gene>
<dbReference type="AlphaFoldDB" id="A0AAP9JB40"/>
<dbReference type="Proteomes" id="UP000321298">
    <property type="component" value="Chromosome"/>
</dbReference>
<protein>
    <submittedName>
        <fullName evidence="1">Dithiol-disulfide isomerase</fullName>
    </submittedName>
</protein>
<dbReference type="EMBL" id="CP042387">
    <property type="protein sequence ID" value="QEA44318.1"/>
    <property type="molecule type" value="Genomic_DNA"/>
</dbReference>
<reference evidence="1 2" key="1">
    <citation type="submission" date="2019-06" db="EMBL/GenBank/DDBJ databases">
        <title>Genome analyses of bacteria isolated from kimchi.</title>
        <authorList>
            <person name="Lee S."/>
            <person name="Ahn S."/>
            <person name="Roh S."/>
        </authorList>
    </citation>
    <scope>NUCLEOTIDE SEQUENCE [LARGE SCALE GENOMIC DNA]</scope>
    <source>
        <strain evidence="1 2">CBA3625</strain>
    </source>
</reference>
<dbReference type="Pfam" id="PF13743">
    <property type="entry name" value="Thioredoxin_5"/>
    <property type="match status" value="1"/>
</dbReference>
<sequence length="199" mass="22275">MLDIYHFSNPFSPTCLKTEERLLYITPGLATRTRLRFIPLINPDTVTEYATHRAVLTDQPTSLADTIFHVVCDYKAAQIEGNKKARNFLVQIQQRVTNQNLPYSEALSVATAQQVGLNTDDFLHNRVTDDTLAAVIADQKLAQTMLQRQEAAIAIDDMLTHEMQLVTDFSVANLVQTFGPHLGNHMTPLALQQQLEALA</sequence>
<organism evidence="1 2">
    <name type="scientific">Leuconostoc lactis</name>
    <dbReference type="NCBI Taxonomy" id="1246"/>
    <lineage>
        <taxon>Bacteria</taxon>
        <taxon>Bacillati</taxon>
        <taxon>Bacillota</taxon>
        <taxon>Bacilli</taxon>
        <taxon>Lactobacillales</taxon>
        <taxon>Lactobacillaceae</taxon>
        <taxon>Leuconostoc</taxon>
    </lineage>
</organism>
<keyword evidence="1" id="KW-0413">Isomerase</keyword>